<proteinExistence type="predicted"/>
<protein>
    <submittedName>
        <fullName evidence="1">Uncharacterized protein</fullName>
    </submittedName>
</protein>
<dbReference type="EMBL" id="BGPR01003292">
    <property type="protein sequence ID" value="GBM86189.1"/>
    <property type="molecule type" value="Genomic_DNA"/>
</dbReference>
<evidence type="ECO:0000313" key="1">
    <source>
        <dbReference type="EMBL" id="GBM86189.1"/>
    </source>
</evidence>
<organism evidence="1 2">
    <name type="scientific">Araneus ventricosus</name>
    <name type="common">Orbweaver spider</name>
    <name type="synonym">Epeira ventricosa</name>
    <dbReference type="NCBI Taxonomy" id="182803"/>
    <lineage>
        <taxon>Eukaryota</taxon>
        <taxon>Metazoa</taxon>
        <taxon>Ecdysozoa</taxon>
        <taxon>Arthropoda</taxon>
        <taxon>Chelicerata</taxon>
        <taxon>Arachnida</taxon>
        <taxon>Araneae</taxon>
        <taxon>Araneomorphae</taxon>
        <taxon>Entelegynae</taxon>
        <taxon>Araneoidea</taxon>
        <taxon>Araneidae</taxon>
        <taxon>Araneus</taxon>
    </lineage>
</organism>
<comment type="caution">
    <text evidence="1">The sequence shown here is derived from an EMBL/GenBank/DDBJ whole genome shotgun (WGS) entry which is preliminary data.</text>
</comment>
<dbReference type="Proteomes" id="UP000499080">
    <property type="component" value="Unassembled WGS sequence"/>
</dbReference>
<dbReference type="AlphaFoldDB" id="A0A4Y2J9E6"/>
<keyword evidence="2" id="KW-1185">Reference proteome</keyword>
<evidence type="ECO:0000313" key="2">
    <source>
        <dbReference type="Proteomes" id="UP000499080"/>
    </source>
</evidence>
<name>A0A4Y2J9E6_ARAVE</name>
<accession>A0A4Y2J9E6</accession>
<sequence length="131" mass="14537">MFRILYLVQLPCRDSSSRNLALVQEQLGVNSIPDAAAHGKSPADSSLRKVALVFRKNVVSLLMVECDLGEMHFLSHPLQMDNENAVDLRDQHLREPQTEFPLSCTQGLLNDSRYSTEARVLATITGHGPPP</sequence>
<gene>
    <name evidence="1" type="ORF">AVEN_262224_1</name>
</gene>
<reference evidence="1 2" key="1">
    <citation type="journal article" date="2019" name="Sci. Rep.">
        <title>Orb-weaving spider Araneus ventricosus genome elucidates the spidroin gene catalogue.</title>
        <authorList>
            <person name="Kono N."/>
            <person name="Nakamura H."/>
            <person name="Ohtoshi R."/>
            <person name="Moran D.A.P."/>
            <person name="Shinohara A."/>
            <person name="Yoshida Y."/>
            <person name="Fujiwara M."/>
            <person name="Mori M."/>
            <person name="Tomita M."/>
            <person name="Arakawa K."/>
        </authorList>
    </citation>
    <scope>NUCLEOTIDE SEQUENCE [LARGE SCALE GENOMIC DNA]</scope>
</reference>